<evidence type="ECO:0000256" key="1">
    <source>
        <dbReference type="SAM" id="MobiDB-lite"/>
    </source>
</evidence>
<accession>A0A1F4S698</accession>
<proteinExistence type="predicted"/>
<protein>
    <recommendedName>
        <fullName evidence="2">Putative regulatory protein FmdB zinc ribbon domain-containing protein</fullName>
    </recommendedName>
</protein>
<feature type="compositionally biased region" description="Basic and acidic residues" evidence="1">
    <location>
        <begin position="77"/>
        <end position="87"/>
    </location>
</feature>
<dbReference type="NCBIfam" id="TIGR02605">
    <property type="entry name" value="CxxC_CxxC_SSSS"/>
    <property type="match status" value="1"/>
</dbReference>
<name>A0A1F4S698_UNCSA</name>
<evidence type="ECO:0000259" key="2">
    <source>
        <dbReference type="SMART" id="SM00834"/>
    </source>
</evidence>
<dbReference type="Pfam" id="PF09723">
    <property type="entry name" value="Zn_ribbon_8"/>
    <property type="match status" value="1"/>
</dbReference>
<evidence type="ECO:0000313" key="4">
    <source>
        <dbReference type="Proteomes" id="UP000177905"/>
    </source>
</evidence>
<dbReference type="SMART" id="SM00834">
    <property type="entry name" value="CxxC_CXXC_SSSS"/>
    <property type="match status" value="1"/>
</dbReference>
<dbReference type="EMBL" id="MEUA01000016">
    <property type="protein sequence ID" value="OGC15965.1"/>
    <property type="molecule type" value="Genomic_DNA"/>
</dbReference>
<dbReference type="InterPro" id="IPR013429">
    <property type="entry name" value="Regulatory_FmdB_Zinc_ribbon"/>
</dbReference>
<dbReference type="PANTHER" id="PTHR34404">
    <property type="entry name" value="REGULATORY PROTEIN, FMDB FAMILY"/>
    <property type="match status" value="1"/>
</dbReference>
<dbReference type="PANTHER" id="PTHR34404:SF2">
    <property type="entry name" value="CONSERVED SERINE RICH PROTEIN"/>
    <property type="match status" value="1"/>
</dbReference>
<feature type="region of interest" description="Disordered" evidence="1">
    <location>
        <begin position="56"/>
        <end position="87"/>
    </location>
</feature>
<comment type="caution">
    <text evidence="3">The sequence shown here is derived from an EMBL/GenBank/DDBJ whole genome shotgun (WGS) entry which is preliminary data.</text>
</comment>
<sequence>MPAYEYRCEECGVYEHHQKMVEKPLKKCIKCGGSKIKRLISAASVVFKGSGFHVTDYGKNTHRTEHDKNREHHHHKSEPAKNSTEKK</sequence>
<feature type="domain" description="Putative regulatory protein FmdB zinc ribbon" evidence="2">
    <location>
        <begin position="1"/>
        <end position="41"/>
    </location>
</feature>
<evidence type="ECO:0000313" key="3">
    <source>
        <dbReference type="EMBL" id="OGC15965.1"/>
    </source>
</evidence>
<gene>
    <name evidence="3" type="ORF">A2290_06925</name>
</gene>
<dbReference type="AlphaFoldDB" id="A0A1F4S698"/>
<dbReference type="Proteomes" id="UP000177905">
    <property type="component" value="Unassembled WGS sequence"/>
</dbReference>
<organism evidence="3 4">
    <name type="scientific">candidate division WOR-1 bacterium RIFOXYB2_FULL_36_35</name>
    <dbReference type="NCBI Taxonomy" id="1802578"/>
    <lineage>
        <taxon>Bacteria</taxon>
        <taxon>Bacillati</taxon>
        <taxon>Saganbacteria</taxon>
    </lineage>
</organism>
<reference evidence="3 4" key="1">
    <citation type="journal article" date="2016" name="Nat. Commun.">
        <title>Thousands of microbial genomes shed light on interconnected biogeochemical processes in an aquifer system.</title>
        <authorList>
            <person name="Anantharaman K."/>
            <person name="Brown C.T."/>
            <person name="Hug L.A."/>
            <person name="Sharon I."/>
            <person name="Castelle C.J."/>
            <person name="Probst A.J."/>
            <person name="Thomas B.C."/>
            <person name="Singh A."/>
            <person name="Wilkins M.J."/>
            <person name="Karaoz U."/>
            <person name="Brodie E.L."/>
            <person name="Williams K.H."/>
            <person name="Hubbard S.S."/>
            <person name="Banfield J.F."/>
        </authorList>
    </citation>
    <scope>NUCLEOTIDE SEQUENCE [LARGE SCALE GENOMIC DNA]</scope>
</reference>